<dbReference type="Gene3D" id="3.20.20.80">
    <property type="entry name" value="Glycosidases"/>
    <property type="match status" value="1"/>
</dbReference>
<organism evidence="4 5">
    <name type="scientific">Cystobacter fuscus</name>
    <dbReference type="NCBI Taxonomy" id="43"/>
    <lineage>
        <taxon>Bacteria</taxon>
        <taxon>Pseudomonadati</taxon>
        <taxon>Myxococcota</taxon>
        <taxon>Myxococcia</taxon>
        <taxon>Myxococcales</taxon>
        <taxon>Cystobacterineae</taxon>
        <taxon>Archangiaceae</taxon>
        <taxon>Cystobacter</taxon>
    </lineage>
</organism>
<dbReference type="InterPro" id="IPR013780">
    <property type="entry name" value="Glyco_hydro_b"/>
</dbReference>
<dbReference type="Pfam" id="PF00128">
    <property type="entry name" value="Alpha-amylase"/>
    <property type="match status" value="1"/>
</dbReference>
<evidence type="ECO:0000256" key="2">
    <source>
        <dbReference type="ARBA" id="ARBA00023295"/>
    </source>
</evidence>
<dbReference type="AlphaFoldDB" id="A0A250J117"/>
<dbReference type="EMBL" id="CP022098">
    <property type="protein sequence ID" value="ATB37675.1"/>
    <property type="molecule type" value="Genomic_DNA"/>
</dbReference>
<dbReference type="InterPro" id="IPR006047">
    <property type="entry name" value="GH13_cat_dom"/>
</dbReference>
<dbReference type="GO" id="GO:0016798">
    <property type="term" value="F:hydrolase activity, acting on glycosyl bonds"/>
    <property type="evidence" value="ECO:0007669"/>
    <property type="project" value="UniProtKB-KW"/>
</dbReference>
<proteinExistence type="predicted"/>
<evidence type="ECO:0000256" key="1">
    <source>
        <dbReference type="ARBA" id="ARBA00022801"/>
    </source>
</evidence>
<keyword evidence="2" id="KW-0326">Glycosidase</keyword>
<dbReference type="SUPFAM" id="SSF51445">
    <property type="entry name" value="(Trans)glycosidases"/>
    <property type="match status" value="1"/>
</dbReference>
<dbReference type="Gene3D" id="2.60.40.1180">
    <property type="entry name" value="Golgi alpha-mannosidase II"/>
    <property type="match status" value="1"/>
</dbReference>
<dbReference type="InterPro" id="IPR017853">
    <property type="entry name" value="GH"/>
</dbReference>
<accession>A0A250J117</accession>
<evidence type="ECO:0000259" key="3">
    <source>
        <dbReference type="SMART" id="SM00642"/>
    </source>
</evidence>
<sequence>MPAWVRDAVVYHLYPLGMCGAPARNDFTSPPEARLARLHDWIEHLRGLGMNALYLGPVFESSSHGYDTADYSKVDRRLGTNADLSRLVAAMRAAGIRVILDGVFHHVGRDFWAFRDVQAHGEQSRYRDWFSGLQFGRRGPYGDPFSYDGWSGHYNLVKLNLQNAEVRAHLFGVVEQWISEFGIEGLRLDVAEVMELSFLRDLAAFCRRLRPDFWLLGEAIHGDYRHLGNPETLDSVTNYECYKGLYSSLNDRNYFEIAYSLQRQFGEGGIYRDLPLYNFVDNHDVNRIASTLKEPAHLFPLHLLLFTMPGVPSIYYGSEWGQEGVKQGGDDSPLRPALAWPEALQRAPRPALLREVARLARIRHRTRALRHGSYQQLLVAHEQFAFLRRFESERVVVALNAANAPAAMRLDTGAPEGSTFVDLLEPDRRFTSRGGRLELEQVPPRWGRILALS</sequence>
<feature type="domain" description="Glycosyl hydrolase family 13 catalytic" evidence="3">
    <location>
        <begin position="8"/>
        <end position="363"/>
    </location>
</feature>
<keyword evidence="1" id="KW-0378">Hydrolase</keyword>
<dbReference type="SMART" id="SM00642">
    <property type="entry name" value="Aamy"/>
    <property type="match status" value="1"/>
</dbReference>
<dbReference type="CDD" id="cd11353">
    <property type="entry name" value="AmyAc_euk_bac_CMD_like"/>
    <property type="match status" value="1"/>
</dbReference>
<dbReference type="GO" id="GO:0005975">
    <property type="term" value="P:carbohydrate metabolic process"/>
    <property type="evidence" value="ECO:0007669"/>
    <property type="project" value="InterPro"/>
</dbReference>
<name>A0A250J117_9BACT</name>
<dbReference type="PANTHER" id="PTHR10357">
    <property type="entry name" value="ALPHA-AMYLASE FAMILY MEMBER"/>
    <property type="match status" value="1"/>
</dbReference>
<evidence type="ECO:0000313" key="5">
    <source>
        <dbReference type="Proteomes" id="UP000217257"/>
    </source>
</evidence>
<dbReference type="RefSeq" id="WP_095985959.1">
    <property type="nucleotide sequence ID" value="NZ_CP022098.1"/>
</dbReference>
<evidence type="ECO:0000313" key="4">
    <source>
        <dbReference type="EMBL" id="ATB37675.1"/>
    </source>
</evidence>
<dbReference type="KEGG" id="cfus:CYFUS_003100"/>
<gene>
    <name evidence="4" type="ORF">CYFUS_003100</name>
</gene>
<protein>
    <submittedName>
        <fullName evidence="4">Neopullulanase</fullName>
    </submittedName>
</protein>
<reference evidence="4 5" key="1">
    <citation type="submission" date="2017-06" db="EMBL/GenBank/DDBJ databases">
        <title>Sequencing and comparative analysis of myxobacterial genomes.</title>
        <authorList>
            <person name="Rupp O."/>
            <person name="Goesmann A."/>
            <person name="Sogaard-Andersen L."/>
        </authorList>
    </citation>
    <scope>NUCLEOTIDE SEQUENCE [LARGE SCALE GENOMIC DNA]</scope>
    <source>
        <strain evidence="4 5">DSM 52655</strain>
    </source>
</reference>
<dbReference type="PANTHER" id="PTHR10357:SF210">
    <property type="entry name" value="MALTODEXTRIN GLUCOSIDASE"/>
    <property type="match status" value="1"/>
</dbReference>
<dbReference type="SUPFAM" id="SSF51011">
    <property type="entry name" value="Glycosyl hydrolase domain"/>
    <property type="match status" value="1"/>
</dbReference>
<dbReference type="Proteomes" id="UP000217257">
    <property type="component" value="Chromosome"/>
</dbReference>